<dbReference type="GeneID" id="86878175"/>
<evidence type="ECO:0000313" key="1">
    <source>
        <dbReference type="EMBL" id="MDX8329619.1"/>
    </source>
</evidence>
<accession>A0AAE5S1E7</accession>
<dbReference type="AlphaFoldDB" id="A0AAE5S1E7"/>
<dbReference type="Proteomes" id="UP000237447">
    <property type="component" value="Unassembled WGS sequence"/>
</dbReference>
<evidence type="ECO:0000313" key="2">
    <source>
        <dbReference type="EMBL" id="POO54322.1"/>
    </source>
</evidence>
<evidence type="ECO:0000313" key="4">
    <source>
        <dbReference type="Proteomes" id="UP001277561"/>
    </source>
</evidence>
<sequence length="122" mass="13972">MELGILRSRLPSVKLVDSTDSLTRYRLDLGILSKDSGERKDVFLGSLLKAMAYMPNNRSLVESMYKDAYLVLFEDIPYYVYEGLDGEDLFFYVSGVPLAQDQSYGNIDVFYNYLDGFCDLNM</sequence>
<evidence type="ECO:0000313" key="3">
    <source>
        <dbReference type="Proteomes" id="UP000237447"/>
    </source>
</evidence>
<name>A0AAE5S1E7_9HYPH</name>
<dbReference type="EMBL" id="NXEJ01000001">
    <property type="protein sequence ID" value="POO54322.1"/>
    <property type="molecule type" value="Genomic_DNA"/>
</dbReference>
<gene>
    <name evidence="2" type="ORF">CPJ18_02135</name>
    <name evidence="1" type="ORF">RMS29_10305</name>
</gene>
<dbReference type="Proteomes" id="UP001277561">
    <property type="component" value="Unassembled WGS sequence"/>
</dbReference>
<keyword evidence="4" id="KW-1185">Reference proteome</keyword>
<reference evidence="2 3" key="1">
    <citation type="journal article" date="2018" name="Syst. Appl. Microbiol.">
        <title>Agrobacterium rosae sp. nov., isolated from galls on different agricultural crops.</title>
        <authorList>
            <person name="Kuzmanovic N."/>
            <person name="Pulawska J."/>
            <person name="Smalla K."/>
            <person name="Nesme X."/>
        </authorList>
    </citation>
    <scope>NUCLEOTIDE SEQUENCE [LARGE SCALE GENOMIC DNA]</scope>
    <source>
        <strain evidence="2 3">NCPPB 1650</strain>
    </source>
</reference>
<dbReference type="RefSeq" id="WP_103656796.1">
    <property type="nucleotide sequence ID" value="NZ_CP192764.1"/>
</dbReference>
<reference evidence="1 4" key="2">
    <citation type="journal article" date="2023" name="Phytobiomes J">
        <title>Deciphering the key players within the bacterial microbiota associated with aerial crown gall tumors on rhododendron: Insights into the gallobiome.</title>
        <authorList>
            <person name="Kuzmanovic N."/>
            <person name="Nesme J."/>
            <person name="Wolf J."/>
            <person name="Neumann-Schaal M."/>
            <person name="Petersen J."/>
            <person name="Fernandez-Gnecco G."/>
            <person name="Sproeer C."/>
            <person name="Bunk B."/>
            <person name="Overmann J."/>
            <person name="Sorensen S.J."/>
            <person name="Idczak E."/>
            <person name="Smalla K."/>
        </authorList>
    </citation>
    <scope>NUCLEOTIDE SEQUENCE [LARGE SCALE GENOMIC DNA]</scope>
    <source>
        <strain evidence="1">Rho-14.1</strain>
        <strain evidence="4">rho-14.1</strain>
    </source>
</reference>
<proteinExistence type="predicted"/>
<comment type="caution">
    <text evidence="2">The sequence shown here is derived from an EMBL/GenBank/DDBJ whole genome shotgun (WGS) entry which is preliminary data.</text>
</comment>
<organism evidence="2 3">
    <name type="scientific">Agrobacterium rosae</name>
    <dbReference type="NCBI Taxonomy" id="1972867"/>
    <lineage>
        <taxon>Bacteria</taxon>
        <taxon>Pseudomonadati</taxon>
        <taxon>Pseudomonadota</taxon>
        <taxon>Alphaproteobacteria</taxon>
        <taxon>Hyphomicrobiales</taxon>
        <taxon>Rhizobiaceae</taxon>
        <taxon>Rhizobium/Agrobacterium group</taxon>
        <taxon>Agrobacterium</taxon>
    </lineage>
</organism>
<dbReference type="EMBL" id="JAVRAD010000003">
    <property type="protein sequence ID" value="MDX8329619.1"/>
    <property type="molecule type" value="Genomic_DNA"/>
</dbReference>
<protein>
    <submittedName>
        <fullName evidence="2">Uncharacterized protein</fullName>
    </submittedName>
</protein>